<comment type="similarity">
    <text evidence="2">Belongs to the bacterial solute-binding protein 1 family.</text>
</comment>
<gene>
    <name evidence="4" type="ORF">BB934_38055</name>
</gene>
<comment type="subcellular location">
    <subcellularLocation>
        <location evidence="1">Periplasm</location>
    </subcellularLocation>
</comment>
<evidence type="ECO:0000313" key="4">
    <source>
        <dbReference type="EMBL" id="ANY84065.1"/>
    </source>
</evidence>
<keyword evidence="3" id="KW-0574">Periplasm</keyword>
<protein>
    <recommendedName>
        <fullName evidence="5">ABC transporter substrate-binding protein</fullName>
    </recommendedName>
</protein>
<dbReference type="PANTHER" id="PTHR43649:SF12">
    <property type="entry name" value="DIACETYLCHITOBIOSE BINDING PROTEIN DASA"/>
    <property type="match status" value="1"/>
</dbReference>
<organism evidence="4">
    <name type="scientific">Microvirga ossetica</name>
    <dbReference type="NCBI Taxonomy" id="1882682"/>
    <lineage>
        <taxon>Bacteria</taxon>
        <taxon>Pseudomonadati</taxon>
        <taxon>Pseudomonadota</taxon>
        <taxon>Alphaproteobacteria</taxon>
        <taxon>Hyphomicrobiales</taxon>
        <taxon>Methylobacteriaceae</taxon>
        <taxon>Microvirga</taxon>
    </lineage>
</organism>
<dbReference type="Gene3D" id="3.40.190.10">
    <property type="entry name" value="Periplasmic binding protein-like II"/>
    <property type="match status" value="2"/>
</dbReference>
<keyword evidence="4" id="KW-0614">Plasmid</keyword>
<geneLocation type="plasmid" evidence="4">
    <name>unnamed2</name>
</geneLocation>
<name>A0A1B2EVS3_9HYPH</name>
<dbReference type="EMBL" id="CP016619">
    <property type="protein sequence ID" value="ANY84065.1"/>
    <property type="molecule type" value="Genomic_DNA"/>
</dbReference>
<proteinExistence type="inferred from homology"/>
<accession>A0A1B2EVS3</accession>
<evidence type="ECO:0000256" key="3">
    <source>
        <dbReference type="ARBA" id="ARBA00022764"/>
    </source>
</evidence>
<sequence length="390" mass="42531">MIHLRGITWAHTRGFAPLAALGRVWEDFHSDQKVTWETRSLWSFGEEPLERFLDDYDLLVFDYPFAGEALASGWVRPLNELLPADVLRARHEGTVGPLYEAFTVGAAQTALPIDVATHVAASRPDLLDRFGVGLPRNWSETVALARDTGSVAMPMRPTGIWGAFLTLCAHAGSEAFKSDLAFDPDIAHAALKDLQALALHVQPWCYETYPVALLNRLATTDDIAFVPLTYGYCTYGMRGYAPHRLAFHNPRLGPGCPRGAILGGAGIGVSVRSKYPHEAAQHAAWLTSPDIQSTVYVSAGGQPAQRAAWENPVADDLTGGFFSNTLASAEQAYVRPNAAGFHDFQNFAAGLLHRIVVGQGDARAALRDLSEAWREGMRRVPQSRAESTEP</sequence>
<reference evidence="4" key="1">
    <citation type="submission" date="2016-07" db="EMBL/GenBank/DDBJ databases">
        <title>Microvirga ossetica sp. nov. a new species of rhizobia isolated from root nodules of the legume species Vicia alpestris Steven originated from North Ossetia region in the Caucasus.</title>
        <authorList>
            <person name="Safronova V.I."/>
            <person name="Kuznetsova I.G."/>
            <person name="Sazanova A.L."/>
            <person name="Belimov A."/>
            <person name="Andronov E."/>
            <person name="Osledkin Y.S."/>
            <person name="Onishchuk O.P."/>
            <person name="Kurchak O.N."/>
            <person name="Shaposhnikov A.I."/>
            <person name="Willems A."/>
            <person name="Tikhonovich I.A."/>
        </authorList>
    </citation>
    <scope>NUCLEOTIDE SEQUENCE [LARGE SCALE GENOMIC DNA]</scope>
    <source>
        <strain evidence="4">V5/3M</strain>
        <plasmid evidence="4">unnamed2</plasmid>
    </source>
</reference>
<dbReference type="RefSeq" id="WP_157934590.1">
    <property type="nucleotide sequence ID" value="NZ_CP016619.1"/>
</dbReference>
<dbReference type="SUPFAM" id="SSF53850">
    <property type="entry name" value="Periplasmic binding protein-like II"/>
    <property type="match status" value="1"/>
</dbReference>
<dbReference type="OrthoDB" id="9811622at2"/>
<dbReference type="KEGG" id="moc:BB934_38055"/>
<dbReference type="GO" id="GO:0042597">
    <property type="term" value="C:periplasmic space"/>
    <property type="evidence" value="ECO:0007669"/>
    <property type="project" value="UniProtKB-SubCell"/>
</dbReference>
<dbReference type="InterPro" id="IPR050490">
    <property type="entry name" value="Bact_solute-bd_prot1"/>
</dbReference>
<dbReference type="Pfam" id="PF13416">
    <property type="entry name" value="SBP_bac_8"/>
    <property type="match status" value="1"/>
</dbReference>
<dbReference type="AlphaFoldDB" id="A0A1B2EVS3"/>
<evidence type="ECO:0000256" key="1">
    <source>
        <dbReference type="ARBA" id="ARBA00004418"/>
    </source>
</evidence>
<dbReference type="InterPro" id="IPR006059">
    <property type="entry name" value="SBP"/>
</dbReference>
<evidence type="ECO:0008006" key="5">
    <source>
        <dbReference type="Google" id="ProtNLM"/>
    </source>
</evidence>
<evidence type="ECO:0000256" key="2">
    <source>
        <dbReference type="ARBA" id="ARBA00008520"/>
    </source>
</evidence>
<dbReference type="PANTHER" id="PTHR43649">
    <property type="entry name" value="ARABINOSE-BINDING PROTEIN-RELATED"/>
    <property type="match status" value="1"/>
</dbReference>